<dbReference type="RefSeq" id="WP_087185331.1">
    <property type="nucleotide sequence ID" value="NZ_JAUDCL010000015.1"/>
</dbReference>
<protein>
    <submittedName>
        <fullName evidence="7">ABC transporter permease</fullName>
    </submittedName>
</protein>
<comment type="caution">
    <text evidence="7">The sequence shown here is derived from an EMBL/GenBank/DDBJ whole genome shotgun (WGS) entry which is preliminary data.</text>
</comment>
<evidence type="ECO:0000313" key="8">
    <source>
        <dbReference type="Proteomes" id="UP001529380"/>
    </source>
</evidence>
<evidence type="ECO:0000313" key="7">
    <source>
        <dbReference type="EMBL" id="MDM8201516.1"/>
    </source>
</evidence>
<keyword evidence="8" id="KW-1185">Reference proteome</keyword>
<reference evidence="7 8" key="2">
    <citation type="submission" date="2023-06" db="EMBL/GenBank/DDBJ databases">
        <title>Identification and characterization of horizontal gene transfer across gut microbiota members of farm animals based on homology search.</title>
        <authorList>
            <person name="Schwarzerova J."/>
            <person name="Nykrynova M."/>
            <person name="Jureckova K."/>
            <person name="Cejkova D."/>
            <person name="Rychlik I."/>
        </authorList>
    </citation>
    <scope>NUCLEOTIDE SEQUENCE [LARGE SCALE GENOMIC DNA]</scope>
    <source>
        <strain evidence="7 8">ET340</strain>
    </source>
</reference>
<feature type="transmembrane region" description="Helical" evidence="6">
    <location>
        <begin position="202"/>
        <end position="226"/>
    </location>
</feature>
<dbReference type="PANTHER" id="PTHR43370:SF2">
    <property type="entry name" value="ABC TRANSPORTER PERMEASE PROTEIN"/>
    <property type="match status" value="1"/>
</dbReference>
<organism evidence="7 8">
    <name type="scientific">Allofournierella massiliensis</name>
    <dbReference type="NCBI Taxonomy" id="1650663"/>
    <lineage>
        <taxon>Bacteria</taxon>
        <taxon>Bacillati</taxon>
        <taxon>Bacillota</taxon>
        <taxon>Clostridia</taxon>
        <taxon>Eubacteriales</taxon>
        <taxon>Oscillospiraceae</taxon>
        <taxon>Allofournierella</taxon>
    </lineage>
</organism>
<proteinExistence type="predicted"/>
<dbReference type="CDD" id="cd06580">
    <property type="entry name" value="TM_PBP1_transp_TpRbsC_like"/>
    <property type="match status" value="1"/>
</dbReference>
<keyword evidence="3 6" id="KW-0812">Transmembrane</keyword>
<keyword evidence="5 6" id="KW-0472">Membrane</keyword>
<evidence type="ECO:0000256" key="5">
    <source>
        <dbReference type="ARBA" id="ARBA00023136"/>
    </source>
</evidence>
<dbReference type="PANTHER" id="PTHR43370">
    <property type="entry name" value="SUGAR ABC TRANSPORTER INTEGRAL MEMBRANE PROTEIN-RELATED"/>
    <property type="match status" value="1"/>
</dbReference>
<comment type="subcellular location">
    <subcellularLocation>
        <location evidence="1">Cell membrane</location>
        <topology evidence="1">Multi-pass membrane protein</topology>
    </subcellularLocation>
</comment>
<reference evidence="7 8" key="3">
    <citation type="submission" date="2023-06" db="EMBL/GenBank/DDBJ databases">
        <authorList>
            <person name="Zeman M."/>
            <person name="Kubasova T."/>
            <person name="Jahodarova E."/>
            <person name="Nykrynova M."/>
            <person name="Rychlik I."/>
        </authorList>
    </citation>
    <scope>NUCLEOTIDE SEQUENCE [LARGE SCALE GENOMIC DNA]</scope>
    <source>
        <strain evidence="7 8">ET340</strain>
    </source>
</reference>
<dbReference type="EMBL" id="JAUDCL010000015">
    <property type="protein sequence ID" value="MDM8201516.1"/>
    <property type="molecule type" value="Genomic_DNA"/>
</dbReference>
<feature type="transmembrane region" description="Helical" evidence="6">
    <location>
        <begin position="278"/>
        <end position="297"/>
    </location>
</feature>
<accession>A0ABT7URK5</accession>
<evidence type="ECO:0000256" key="6">
    <source>
        <dbReference type="SAM" id="Phobius"/>
    </source>
</evidence>
<feature type="transmembrane region" description="Helical" evidence="6">
    <location>
        <begin position="147"/>
        <end position="169"/>
    </location>
</feature>
<dbReference type="Proteomes" id="UP001529380">
    <property type="component" value="Unassembled WGS sequence"/>
</dbReference>
<reference evidence="8" key="1">
    <citation type="submission" date="2023-06" db="EMBL/GenBank/DDBJ databases">
        <title>Identification and characterization of horizontal gene transfer across gut microbiota members of farm animals based on homology search.</title>
        <authorList>
            <person name="Zeman M."/>
            <person name="Kubasova T."/>
            <person name="Jahodarova E."/>
            <person name="Nykrynova M."/>
            <person name="Rychlik I."/>
        </authorList>
    </citation>
    <scope>NUCLEOTIDE SEQUENCE [LARGE SCALE GENOMIC DNA]</scope>
    <source>
        <strain evidence="8">ET340</strain>
    </source>
</reference>
<feature type="transmembrane region" description="Helical" evidence="6">
    <location>
        <begin position="59"/>
        <end position="80"/>
    </location>
</feature>
<keyword evidence="4 6" id="KW-1133">Transmembrane helix</keyword>
<evidence type="ECO:0000256" key="3">
    <source>
        <dbReference type="ARBA" id="ARBA00022692"/>
    </source>
</evidence>
<name>A0ABT7URK5_9FIRM</name>
<dbReference type="InterPro" id="IPR001851">
    <property type="entry name" value="ABC_transp_permease"/>
</dbReference>
<sequence length="318" mass="33831">MDMFIKFLVAAIGAGTPLLFGTVGEILNEKVGHLNLGVEGMMAIGACAGFMGGYLSDNFLVALLCAFLAGMLAALIYAVLTVTFMANQNVAGLTMTIFGVGISNFIGVYMIGTSDSGTLKLPETVTAQMRSIHIPVLSDLPVVGELVFSYNPFVYLGIVVAAVTGWYLYRTKTGLNVQAIGENPGAADAASIQVTKWKYFNILLGGGICGIGGAYCGMIINGGVWISNSVNGLGWIAVALVIFAAWKPHMAILGSFVFGALRVLKYYKVGFMVNLPDAFFDMLPFLITALVLIITSMRGSKGAHIPAFLGNNYFREER</sequence>
<evidence type="ECO:0000256" key="1">
    <source>
        <dbReference type="ARBA" id="ARBA00004651"/>
    </source>
</evidence>
<evidence type="ECO:0000256" key="4">
    <source>
        <dbReference type="ARBA" id="ARBA00022989"/>
    </source>
</evidence>
<feature type="transmembrane region" description="Helical" evidence="6">
    <location>
        <begin position="232"/>
        <end position="258"/>
    </location>
</feature>
<evidence type="ECO:0000256" key="2">
    <source>
        <dbReference type="ARBA" id="ARBA00022475"/>
    </source>
</evidence>
<dbReference type="Pfam" id="PF02653">
    <property type="entry name" value="BPD_transp_2"/>
    <property type="match status" value="1"/>
</dbReference>
<gene>
    <name evidence="7" type="ORF">QUW08_09450</name>
</gene>
<feature type="transmembrane region" description="Helical" evidence="6">
    <location>
        <begin position="92"/>
        <end position="112"/>
    </location>
</feature>
<keyword evidence="2" id="KW-1003">Cell membrane</keyword>